<reference evidence="2 3" key="1">
    <citation type="journal article" date="2019" name="Philos. Trans. R. Soc. Lond., B, Biol. Sci.">
        <title>Ant behaviour and brain gene expression of defending hosts depend on the ecological success of the intruding social parasite.</title>
        <authorList>
            <person name="Kaur R."/>
            <person name="Stoldt M."/>
            <person name="Jongepier E."/>
            <person name="Feldmeyer B."/>
            <person name="Menzel F."/>
            <person name="Bornberg-Bauer E."/>
            <person name="Foitzik S."/>
        </authorList>
    </citation>
    <scope>NUCLEOTIDE SEQUENCE [LARGE SCALE GENOMIC DNA]</scope>
    <source>
        <tissue evidence="2">Whole body</tissue>
    </source>
</reference>
<organism evidence="2 3">
    <name type="scientific">Temnothorax longispinosus</name>
    <dbReference type="NCBI Taxonomy" id="300112"/>
    <lineage>
        <taxon>Eukaryota</taxon>
        <taxon>Metazoa</taxon>
        <taxon>Ecdysozoa</taxon>
        <taxon>Arthropoda</taxon>
        <taxon>Hexapoda</taxon>
        <taxon>Insecta</taxon>
        <taxon>Pterygota</taxon>
        <taxon>Neoptera</taxon>
        <taxon>Endopterygota</taxon>
        <taxon>Hymenoptera</taxon>
        <taxon>Apocrita</taxon>
        <taxon>Aculeata</taxon>
        <taxon>Formicoidea</taxon>
        <taxon>Formicidae</taxon>
        <taxon>Myrmicinae</taxon>
        <taxon>Temnothorax</taxon>
    </lineage>
</organism>
<feature type="compositionally biased region" description="Basic and acidic residues" evidence="1">
    <location>
        <begin position="96"/>
        <end position="108"/>
    </location>
</feature>
<feature type="compositionally biased region" description="Basic and acidic residues" evidence="1">
    <location>
        <begin position="9"/>
        <end position="28"/>
    </location>
</feature>
<accession>A0A4S2L5G5</accession>
<feature type="compositionally biased region" description="Basic and acidic residues" evidence="1">
    <location>
        <begin position="52"/>
        <end position="73"/>
    </location>
</feature>
<name>A0A4S2L5G5_9HYME</name>
<keyword evidence="3" id="KW-1185">Reference proteome</keyword>
<sequence length="170" mass="19167">MAHLPGKYLAKEEDRRRAANSHDVDKVGRWAAARWVPGGSTGVHQGSRRYVRPKEEGGVRRRNNSEGEKEEMRGNLTSCLGLFSHPLGDRSAASEGVERGRKREKESNRTYTGVGESERDGRKEAKRDTATETETEKEKERRRWRQQHSSFYHVGRTGGQLGGDLSFISG</sequence>
<dbReference type="AlphaFoldDB" id="A0A4S2L5G5"/>
<feature type="compositionally biased region" description="Basic and acidic residues" evidence="1">
    <location>
        <begin position="116"/>
        <end position="141"/>
    </location>
</feature>
<evidence type="ECO:0000313" key="2">
    <source>
        <dbReference type="EMBL" id="TGZ57920.1"/>
    </source>
</evidence>
<dbReference type="EMBL" id="QBLH01000104">
    <property type="protein sequence ID" value="TGZ57920.1"/>
    <property type="molecule type" value="Genomic_DNA"/>
</dbReference>
<comment type="caution">
    <text evidence="2">The sequence shown here is derived from an EMBL/GenBank/DDBJ whole genome shotgun (WGS) entry which is preliminary data.</text>
</comment>
<protein>
    <submittedName>
        <fullName evidence="2">Uncharacterized protein</fullName>
    </submittedName>
</protein>
<feature type="region of interest" description="Disordered" evidence="1">
    <location>
        <begin position="1"/>
        <end position="170"/>
    </location>
</feature>
<gene>
    <name evidence="2" type="ORF">DBV15_07600</name>
</gene>
<proteinExistence type="predicted"/>
<evidence type="ECO:0000256" key="1">
    <source>
        <dbReference type="SAM" id="MobiDB-lite"/>
    </source>
</evidence>
<dbReference type="Proteomes" id="UP000310200">
    <property type="component" value="Unassembled WGS sequence"/>
</dbReference>
<evidence type="ECO:0000313" key="3">
    <source>
        <dbReference type="Proteomes" id="UP000310200"/>
    </source>
</evidence>